<evidence type="ECO:0000313" key="3">
    <source>
        <dbReference type="Proteomes" id="UP001279410"/>
    </source>
</evidence>
<dbReference type="AlphaFoldDB" id="A0AAD3RLX2"/>
<comment type="caution">
    <text evidence="2">The sequence shown here is derived from an EMBL/GenBank/DDBJ whole genome shotgun (WGS) entry which is preliminary data.</text>
</comment>
<feature type="non-terminal residue" evidence="2">
    <location>
        <position position="1"/>
    </location>
</feature>
<dbReference type="Proteomes" id="UP001279410">
    <property type="component" value="Unassembled WGS sequence"/>
</dbReference>
<organism evidence="2 3">
    <name type="scientific">Lates japonicus</name>
    <name type="common">Japanese lates</name>
    <dbReference type="NCBI Taxonomy" id="270547"/>
    <lineage>
        <taxon>Eukaryota</taxon>
        <taxon>Metazoa</taxon>
        <taxon>Chordata</taxon>
        <taxon>Craniata</taxon>
        <taxon>Vertebrata</taxon>
        <taxon>Euteleostomi</taxon>
        <taxon>Actinopterygii</taxon>
        <taxon>Neopterygii</taxon>
        <taxon>Teleostei</taxon>
        <taxon>Neoteleostei</taxon>
        <taxon>Acanthomorphata</taxon>
        <taxon>Carangaria</taxon>
        <taxon>Carangaria incertae sedis</taxon>
        <taxon>Centropomidae</taxon>
        <taxon>Lates</taxon>
    </lineage>
</organism>
<evidence type="ECO:0000256" key="1">
    <source>
        <dbReference type="SAM" id="MobiDB-lite"/>
    </source>
</evidence>
<dbReference type="EMBL" id="BRZM01001476">
    <property type="protein sequence ID" value="GLD73246.1"/>
    <property type="molecule type" value="Genomic_DNA"/>
</dbReference>
<keyword evidence="3" id="KW-1185">Reference proteome</keyword>
<sequence>MGMREEGAEEQGQEKYGRKEKKKGREMIGLFPWARLTDRRICLLAVSYGSSLEQQKKVVVAEFVFPRAQPRMDYLKGLSIIGVQQIDRVVEVVDEAVK</sequence>
<reference evidence="2" key="1">
    <citation type="submission" date="2022-08" db="EMBL/GenBank/DDBJ databases">
        <title>Genome sequencing of akame (Lates japonicus).</title>
        <authorList>
            <person name="Hashiguchi Y."/>
            <person name="Takahashi H."/>
        </authorList>
    </citation>
    <scope>NUCLEOTIDE SEQUENCE</scope>
    <source>
        <strain evidence="2">Kochi</strain>
    </source>
</reference>
<gene>
    <name evidence="2" type="ORF">AKAME5_002457100</name>
</gene>
<name>A0AAD3RLX2_LATJO</name>
<feature type="region of interest" description="Disordered" evidence="1">
    <location>
        <begin position="1"/>
        <end position="23"/>
    </location>
</feature>
<protein>
    <submittedName>
        <fullName evidence="2">Threonylcarbamoyladenosine tRNA methylthiotransferase isoform X1</fullName>
    </submittedName>
</protein>
<proteinExistence type="predicted"/>
<accession>A0AAD3RLX2</accession>
<feature type="compositionally biased region" description="Basic and acidic residues" evidence="1">
    <location>
        <begin position="1"/>
        <end position="17"/>
    </location>
</feature>
<evidence type="ECO:0000313" key="2">
    <source>
        <dbReference type="EMBL" id="GLD73246.1"/>
    </source>
</evidence>